<name>A0ACB8TTX8_9APHY</name>
<protein>
    <submittedName>
        <fullName evidence="1">60Kd inner membrane protein-domain-containing protein</fullName>
    </submittedName>
</protein>
<comment type="caution">
    <text evidence="1">The sequence shown here is derived from an EMBL/GenBank/DDBJ whole genome shotgun (WGS) entry which is preliminary data.</text>
</comment>
<evidence type="ECO:0000313" key="2">
    <source>
        <dbReference type="Proteomes" id="UP001055072"/>
    </source>
</evidence>
<evidence type="ECO:0000313" key="1">
    <source>
        <dbReference type="EMBL" id="KAI0085491.1"/>
    </source>
</evidence>
<proteinExistence type="predicted"/>
<keyword evidence="2" id="KW-1185">Reference proteome</keyword>
<sequence length="266" mass="29361">LEALQVSTGMPWFWTIVAGSFAARLLLIPFAASSMSNAAKLAEHQPEMKAVQAQVKAAYEQGNQIEMQRAALAQRALFKRIGVNPLKNLIPMFVQLPVTIGLFLGVKRMCDFPVEQLKISGVSFLTDLTVPDPTWVLPILGAIAMNAQITLSARDMATSDAVPHMINAFRVLSVVGTAWIGFFPAGTQLTILMGTLALGVQTLLFRVPMFRRLFGLPLSPKNIGNKSVSIAESFKYAKNWFTKESNVAREQARTKQTVQTITRRRR</sequence>
<dbReference type="EMBL" id="MU274930">
    <property type="protein sequence ID" value="KAI0085491.1"/>
    <property type="molecule type" value="Genomic_DNA"/>
</dbReference>
<feature type="non-terminal residue" evidence="1">
    <location>
        <position position="1"/>
    </location>
</feature>
<gene>
    <name evidence="1" type="ORF">BDY19DRAFT_896546</name>
</gene>
<organism evidence="1 2">
    <name type="scientific">Irpex rosettiformis</name>
    <dbReference type="NCBI Taxonomy" id="378272"/>
    <lineage>
        <taxon>Eukaryota</taxon>
        <taxon>Fungi</taxon>
        <taxon>Dikarya</taxon>
        <taxon>Basidiomycota</taxon>
        <taxon>Agaricomycotina</taxon>
        <taxon>Agaricomycetes</taxon>
        <taxon>Polyporales</taxon>
        <taxon>Irpicaceae</taxon>
        <taxon>Irpex</taxon>
    </lineage>
</organism>
<accession>A0ACB8TTX8</accession>
<dbReference type="Proteomes" id="UP001055072">
    <property type="component" value="Unassembled WGS sequence"/>
</dbReference>
<reference evidence="1" key="1">
    <citation type="journal article" date="2021" name="Environ. Microbiol.">
        <title>Gene family expansions and transcriptome signatures uncover fungal adaptations to wood decay.</title>
        <authorList>
            <person name="Hage H."/>
            <person name="Miyauchi S."/>
            <person name="Viragh M."/>
            <person name="Drula E."/>
            <person name="Min B."/>
            <person name="Chaduli D."/>
            <person name="Navarro D."/>
            <person name="Favel A."/>
            <person name="Norest M."/>
            <person name="Lesage-Meessen L."/>
            <person name="Balint B."/>
            <person name="Merenyi Z."/>
            <person name="de Eugenio L."/>
            <person name="Morin E."/>
            <person name="Martinez A.T."/>
            <person name="Baldrian P."/>
            <person name="Stursova M."/>
            <person name="Martinez M.J."/>
            <person name="Novotny C."/>
            <person name="Magnuson J.K."/>
            <person name="Spatafora J.W."/>
            <person name="Maurice S."/>
            <person name="Pangilinan J."/>
            <person name="Andreopoulos W."/>
            <person name="LaButti K."/>
            <person name="Hundley H."/>
            <person name="Na H."/>
            <person name="Kuo A."/>
            <person name="Barry K."/>
            <person name="Lipzen A."/>
            <person name="Henrissat B."/>
            <person name="Riley R."/>
            <person name="Ahrendt S."/>
            <person name="Nagy L.G."/>
            <person name="Grigoriev I.V."/>
            <person name="Martin F."/>
            <person name="Rosso M.N."/>
        </authorList>
    </citation>
    <scope>NUCLEOTIDE SEQUENCE</scope>
    <source>
        <strain evidence="1">CBS 384.51</strain>
    </source>
</reference>